<protein>
    <submittedName>
        <fullName evidence="1">Gliding motility-associated C-terminal domain-containing protein</fullName>
    </submittedName>
</protein>
<dbReference type="PANTHER" id="PTHR46182">
    <property type="entry name" value="FI19480P1"/>
    <property type="match status" value="1"/>
</dbReference>
<dbReference type="InterPro" id="IPR013783">
    <property type="entry name" value="Ig-like_fold"/>
</dbReference>
<accession>A0A937FCU2</accession>
<dbReference type="GO" id="GO:0031410">
    <property type="term" value="C:cytoplasmic vesicle"/>
    <property type="evidence" value="ECO:0007669"/>
    <property type="project" value="TreeGrafter"/>
</dbReference>
<dbReference type="PANTHER" id="PTHR46182:SF2">
    <property type="entry name" value="FI19480P1"/>
    <property type="match status" value="1"/>
</dbReference>
<evidence type="ECO:0000313" key="1">
    <source>
        <dbReference type="EMBL" id="MBL3658198.1"/>
    </source>
</evidence>
<gene>
    <name evidence="1" type="ORF">JL102_18745</name>
</gene>
<evidence type="ECO:0000313" key="2">
    <source>
        <dbReference type="Proteomes" id="UP000659388"/>
    </source>
</evidence>
<dbReference type="InterPro" id="IPR035986">
    <property type="entry name" value="PKD_dom_sf"/>
</dbReference>
<keyword evidence="2" id="KW-1185">Reference proteome</keyword>
<organism evidence="1 2">
    <name type="scientific">Fulvivirga sediminis</name>
    <dbReference type="NCBI Taxonomy" id="2803949"/>
    <lineage>
        <taxon>Bacteria</taxon>
        <taxon>Pseudomonadati</taxon>
        <taxon>Bacteroidota</taxon>
        <taxon>Cytophagia</taxon>
        <taxon>Cytophagales</taxon>
        <taxon>Fulvivirgaceae</taxon>
        <taxon>Fulvivirga</taxon>
    </lineage>
</organism>
<dbReference type="SUPFAM" id="SSF49299">
    <property type="entry name" value="PKD domain"/>
    <property type="match status" value="1"/>
</dbReference>
<dbReference type="EMBL" id="JAESIY010000011">
    <property type="protein sequence ID" value="MBL3658198.1"/>
    <property type="molecule type" value="Genomic_DNA"/>
</dbReference>
<sequence>MLNGSGTDEDGTISRYEWEQISGDNTTTSELNFAQLMVGGLHEGEYQFKFTVTDNQGLTDTDTIKITVLPLSIEDVNIPRLFSPNGDGINDYWEIVNIQALGEVDLRIYDSKGNEIYHSKNYTNDWGGTSNGRLLPSGPYFYEISTRSGSRRGGVRIIY</sequence>
<name>A0A937FCU2_9BACT</name>
<dbReference type="AlphaFoldDB" id="A0A937FCU2"/>
<dbReference type="InterPro" id="IPR026341">
    <property type="entry name" value="T9SS_type_B"/>
</dbReference>
<proteinExistence type="predicted"/>
<dbReference type="Gene3D" id="2.60.40.10">
    <property type="entry name" value="Immunoglobulins"/>
    <property type="match status" value="1"/>
</dbReference>
<reference evidence="1" key="1">
    <citation type="submission" date="2021-01" db="EMBL/GenBank/DDBJ databases">
        <title>Fulvivirga kasyanovii gen. nov., sp nov., a novel member of the phylum Bacteroidetes isolated from seawater in a mussel farm.</title>
        <authorList>
            <person name="Zhao L.-H."/>
            <person name="Wang Z.-J."/>
        </authorList>
    </citation>
    <scope>NUCLEOTIDE SEQUENCE</scope>
    <source>
        <strain evidence="1">2943</strain>
    </source>
</reference>
<dbReference type="CDD" id="cd00146">
    <property type="entry name" value="PKD"/>
    <property type="match status" value="1"/>
</dbReference>
<dbReference type="Pfam" id="PF22352">
    <property type="entry name" value="K319L-like_PKD"/>
    <property type="match status" value="1"/>
</dbReference>
<dbReference type="InterPro" id="IPR029865">
    <property type="entry name" value="KIAA0319-like"/>
</dbReference>
<dbReference type="NCBIfam" id="TIGR04131">
    <property type="entry name" value="Bac_Flav_CTERM"/>
    <property type="match status" value="1"/>
</dbReference>
<dbReference type="GO" id="GO:0016020">
    <property type="term" value="C:membrane"/>
    <property type="evidence" value="ECO:0007669"/>
    <property type="project" value="TreeGrafter"/>
</dbReference>
<comment type="caution">
    <text evidence="1">The sequence shown here is derived from an EMBL/GenBank/DDBJ whole genome shotgun (WGS) entry which is preliminary data.</text>
</comment>
<dbReference type="Pfam" id="PF13585">
    <property type="entry name" value="CHU_C"/>
    <property type="match status" value="1"/>
</dbReference>
<dbReference type="Proteomes" id="UP000659388">
    <property type="component" value="Unassembled WGS sequence"/>
</dbReference>